<evidence type="ECO:0000313" key="1">
    <source>
        <dbReference type="EMBL" id="SDU64834.1"/>
    </source>
</evidence>
<reference evidence="2" key="1">
    <citation type="submission" date="2016-10" db="EMBL/GenBank/DDBJ databases">
        <authorList>
            <person name="Varghese N."/>
            <person name="Submissions S."/>
        </authorList>
    </citation>
    <scope>NUCLEOTIDE SEQUENCE [LARGE SCALE GENOMIC DNA]</scope>
    <source>
        <strain evidence="2">DSM 3384</strain>
    </source>
</reference>
<dbReference type="EMBL" id="FNLL01000023">
    <property type="protein sequence ID" value="SDU64834.1"/>
    <property type="molecule type" value="Genomic_DNA"/>
</dbReference>
<name>A0A1H2K800_9BACT</name>
<dbReference type="Proteomes" id="UP000199608">
    <property type="component" value="Unassembled WGS sequence"/>
</dbReference>
<dbReference type="RefSeq" id="WP_092238517.1">
    <property type="nucleotide sequence ID" value="NZ_FNLL01000023.1"/>
</dbReference>
<protein>
    <submittedName>
        <fullName evidence="1">Uncharacterized protein</fullName>
    </submittedName>
</protein>
<keyword evidence="2" id="KW-1185">Reference proteome</keyword>
<sequence>MKDLVLQSPAKLYFADKALGKMLFETQNLHDSLKKVYLEKKEQKIKAWVAFNDSIQPLQIALNRVQIKNNTPKPAPADLKINFGDDSNEVRLLSAKRLHRDIVKRLSYKGSFKNNKLMDKASTAFKEHDIASLFEVWQRIQDLPVENDVSQKKTFSEVVVEKHRLLCYFQLSIDILEKKILKLEKDPILSAYIKGNDFFENTIRLAKEKIQLKINRLNEQGDADDE</sequence>
<gene>
    <name evidence="1" type="ORF">SAMN04487931_1235</name>
</gene>
<organism evidence="1 2">
    <name type="scientific">Desulfobacula phenolica</name>
    <dbReference type="NCBI Taxonomy" id="90732"/>
    <lineage>
        <taxon>Bacteria</taxon>
        <taxon>Pseudomonadati</taxon>
        <taxon>Thermodesulfobacteriota</taxon>
        <taxon>Desulfobacteria</taxon>
        <taxon>Desulfobacterales</taxon>
        <taxon>Desulfobacteraceae</taxon>
        <taxon>Desulfobacula</taxon>
    </lineage>
</organism>
<accession>A0A1H2K800</accession>
<proteinExistence type="predicted"/>
<evidence type="ECO:0000313" key="2">
    <source>
        <dbReference type="Proteomes" id="UP000199608"/>
    </source>
</evidence>
<dbReference type="AlphaFoldDB" id="A0A1H2K800"/>